<dbReference type="PROSITE" id="PS50835">
    <property type="entry name" value="IG_LIKE"/>
    <property type="match status" value="1"/>
</dbReference>
<dbReference type="InterPro" id="IPR013783">
    <property type="entry name" value="Ig-like_fold"/>
</dbReference>
<comment type="caution">
    <text evidence="7">The sequence shown here is derived from an EMBL/GenBank/DDBJ whole genome shotgun (WGS) entry which is preliminary data.</text>
</comment>
<dbReference type="PROSITE" id="PS50022">
    <property type="entry name" value="FA58C_3"/>
    <property type="match status" value="2"/>
</dbReference>
<dbReference type="PROSITE" id="PS50853">
    <property type="entry name" value="FN3"/>
    <property type="match status" value="2"/>
</dbReference>
<keyword evidence="3" id="KW-1133">Transmembrane helix</keyword>
<feature type="region of interest" description="Disordered" evidence="2">
    <location>
        <begin position="559"/>
        <end position="612"/>
    </location>
</feature>
<keyword evidence="8" id="KW-1185">Reference proteome</keyword>
<evidence type="ECO:0000313" key="7">
    <source>
        <dbReference type="EMBL" id="PFX30093.1"/>
    </source>
</evidence>
<name>A0A2B4SLZ4_STYPI</name>
<dbReference type="Gene3D" id="2.60.120.260">
    <property type="entry name" value="Galactose-binding domain-like"/>
    <property type="match status" value="2"/>
</dbReference>
<keyword evidence="1" id="KW-0677">Repeat</keyword>
<dbReference type="Gene3D" id="2.60.40.10">
    <property type="entry name" value="Immunoglobulins"/>
    <property type="match status" value="3"/>
</dbReference>
<sequence length="632" mass="70253">MSNAGAGGCVEYYLGMQNGAILDNEITASSVQNGSTPAKNGRASYTSGSSWCAGTACDMKAIGLADGGKIPDSSFTATSIFNDRYRAQYGRLNKNKARAPKDNNNTDDFVQIDLLYEYIVCAVATLGNPTMNTPEWTTHYRIHLSLNDTTFDTYKESNNDKLQVFPGNKNKDITVKHGLNSFASAKYIRFVPTQYHVWKILRVEVYGILLTKVPSQHPASFNLTASSSTSITAYWQLPPVFARHGKIDGFKLFYREKCSAGSFTFLNITNGSTLRRLVTGLDKYTEYEFQVLAYTSGGDGPKSSVEVERTMENVPSLPPSGFTLTATTSSSISGSWQLPPEDSRNGMIKGFKLFYKKKGSLGPASMHLINNQATCTQEVTGLRENTEYEFQILPFTSVGDGPKSTALSKKTKETVPPKIIEELSPSSVMCKKQTPCLLSCQATSYIPLNFSWTKDGQVPMGDNMKLFSNSIIVTPRDGRDYGDYVCHATNSFGSTEYKITLLAPTDNQIDDDTQSIFFASVIALSCIVVVLLIIICGLIWQYRRAVHYKRIQRKQRVDFDGVKSSHDQQSSDEHASDPNTYMELKPWPSTQESEVPTEYQSLQEKPEKQGYYNVVLQKESGGKRNEEVYEEI</sequence>
<dbReference type="InterPro" id="IPR008979">
    <property type="entry name" value="Galactose-bd-like_sf"/>
</dbReference>
<dbReference type="InterPro" id="IPR000421">
    <property type="entry name" value="FA58C"/>
</dbReference>
<evidence type="ECO:0000259" key="6">
    <source>
        <dbReference type="PROSITE" id="PS50853"/>
    </source>
</evidence>
<dbReference type="PANTHER" id="PTHR24543">
    <property type="entry name" value="MULTICOPPER OXIDASE-RELATED"/>
    <property type="match status" value="1"/>
</dbReference>
<dbReference type="PANTHER" id="PTHR24543:SF291">
    <property type="entry name" value="SMOKE ALARM, ISOFORM D"/>
    <property type="match status" value="1"/>
</dbReference>
<keyword evidence="3" id="KW-0472">Membrane</keyword>
<dbReference type="SUPFAM" id="SSF48726">
    <property type="entry name" value="Immunoglobulin"/>
    <property type="match status" value="1"/>
</dbReference>
<accession>A0A2B4SLZ4</accession>
<dbReference type="SUPFAM" id="SSF49785">
    <property type="entry name" value="Galactose-binding domain-like"/>
    <property type="match status" value="2"/>
</dbReference>
<reference evidence="8" key="1">
    <citation type="journal article" date="2017" name="bioRxiv">
        <title>Comparative analysis of the genomes of Stylophora pistillata and Acropora digitifera provides evidence for extensive differences between species of corals.</title>
        <authorList>
            <person name="Voolstra C.R."/>
            <person name="Li Y."/>
            <person name="Liew Y.J."/>
            <person name="Baumgarten S."/>
            <person name="Zoccola D."/>
            <person name="Flot J.-F."/>
            <person name="Tambutte S."/>
            <person name="Allemand D."/>
            <person name="Aranda M."/>
        </authorList>
    </citation>
    <scope>NUCLEOTIDE SEQUENCE [LARGE SCALE GENOMIC DNA]</scope>
</reference>
<evidence type="ECO:0000256" key="2">
    <source>
        <dbReference type="SAM" id="MobiDB-lite"/>
    </source>
</evidence>
<dbReference type="SUPFAM" id="SSF49265">
    <property type="entry name" value="Fibronectin type III"/>
    <property type="match status" value="1"/>
</dbReference>
<dbReference type="EMBL" id="LSMT01000055">
    <property type="protein sequence ID" value="PFX30093.1"/>
    <property type="molecule type" value="Genomic_DNA"/>
</dbReference>
<dbReference type="InterPro" id="IPR036116">
    <property type="entry name" value="FN3_sf"/>
</dbReference>
<dbReference type="Pfam" id="PF13927">
    <property type="entry name" value="Ig_3"/>
    <property type="match status" value="1"/>
</dbReference>
<feature type="transmembrane region" description="Helical" evidence="3">
    <location>
        <begin position="516"/>
        <end position="540"/>
    </location>
</feature>
<dbReference type="SMART" id="SM00060">
    <property type="entry name" value="FN3"/>
    <property type="match status" value="2"/>
</dbReference>
<dbReference type="Pfam" id="PF00754">
    <property type="entry name" value="F5_F8_type_C"/>
    <property type="match status" value="1"/>
</dbReference>
<feature type="domain" description="Ig-like" evidence="5">
    <location>
        <begin position="417"/>
        <end position="500"/>
    </location>
</feature>
<evidence type="ECO:0000259" key="5">
    <source>
        <dbReference type="PROSITE" id="PS50835"/>
    </source>
</evidence>
<organism evidence="7 8">
    <name type="scientific">Stylophora pistillata</name>
    <name type="common">Smooth cauliflower coral</name>
    <dbReference type="NCBI Taxonomy" id="50429"/>
    <lineage>
        <taxon>Eukaryota</taxon>
        <taxon>Metazoa</taxon>
        <taxon>Cnidaria</taxon>
        <taxon>Anthozoa</taxon>
        <taxon>Hexacorallia</taxon>
        <taxon>Scleractinia</taxon>
        <taxon>Astrocoeniina</taxon>
        <taxon>Pocilloporidae</taxon>
        <taxon>Stylophora</taxon>
    </lineage>
</organism>
<dbReference type="AlphaFoldDB" id="A0A2B4SLZ4"/>
<evidence type="ECO:0000256" key="3">
    <source>
        <dbReference type="SAM" id="Phobius"/>
    </source>
</evidence>
<dbReference type="FunFam" id="2.60.40.10:FF:000028">
    <property type="entry name" value="Neuronal cell adhesion molecule"/>
    <property type="match status" value="2"/>
</dbReference>
<gene>
    <name evidence="7" type="primary">Dscam</name>
    <name evidence="7" type="ORF">AWC38_SpisGene5102</name>
</gene>
<dbReference type="CDD" id="cd00063">
    <property type="entry name" value="FN3"/>
    <property type="match status" value="2"/>
</dbReference>
<feature type="compositionally biased region" description="Basic and acidic residues" evidence="2">
    <location>
        <begin position="559"/>
        <end position="576"/>
    </location>
</feature>
<dbReference type="STRING" id="50429.A0A2B4SLZ4"/>
<evidence type="ECO:0000256" key="1">
    <source>
        <dbReference type="ARBA" id="ARBA00022737"/>
    </source>
</evidence>
<dbReference type="InterPro" id="IPR007110">
    <property type="entry name" value="Ig-like_dom"/>
</dbReference>
<feature type="domain" description="F5/8 type C" evidence="4">
    <location>
        <begin position="9"/>
        <end position="55"/>
    </location>
</feature>
<dbReference type="InterPro" id="IPR003961">
    <property type="entry name" value="FN3_dom"/>
</dbReference>
<dbReference type="Proteomes" id="UP000225706">
    <property type="component" value="Unassembled WGS sequence"/>
</dbReference>
<evidence type="ECO:0000313" key="8">
    <source>
        <dbReference type="Proteomes" id="UP000225706"/>
    </source>
</evidence>
<feature type="domain" description="F5/8 type C" evidence="4">
    <location>
        <begin position="57"/>
        <end position="208"/>
    </location>
</feature>
<feature type="domain" description="Fibronectin type-III" evidence="6">
    <location>
        <begin position="318"/>
        <end position="414"/>
    </location>
</feature>
<protein>
    <submittedName>
        <fullName evidence="7">Down syndrome cell adhesion molecule-like</fullName>
    </submittedName>
</protein>
<dbReference type="InterPro" id="IPR036179">
    <property type="entry name" value="Ig-like_dom_sf"/>
</dbReference>
<evidence type="ECO:0000259" key="4">
    <source>
        <dbReference type="PROSITE" id="PS50022"/>
    </source>
</evidence>
<dbReference type="OrthoDB" id="5983454at2759"/>
<dbReference type="Pfam" id="PF00041">
    <property type="entry name" value="fn3"/>
    <property type="match status" value="2"/>
</dbReference>
<dbReference type="CDD" id="cd00057">
    <property type="entry name" value="FA58C"/>
    <property type="match status" value="1"/>
</dbReference>
<dbReference type="SMART" id="SM00231">
    <property type="entry name" value="FA58C"/>
    <property type="match status" value="1"/>
</dbReference>
<proteinExistence type="predicted"/>
<keyword evidence="3" id="KW-0812">Transmembrane</keyword>
<feature type="domain" description="Fibronectin type-III" evidence="6">
    <location>
        <begin position="217"/>
        <end position="313"/>
    </location>
</feature>
<feature type="compositionally biased region" description="Polar residues" evidence="2">
    <location>
        <begin position="588"/>
        <end position="603"/>
    </location>
</feature>